<protein>
    <submittedName>
        <fullName evidence="2">Uncharacterized protein</fullName>
    </submittedName>
</protein>
<feature type="compositionally biased region" description="Basic and acidic residues" evidence="1">
    <location>
        <begin position="27"/>
        <end position="37"/>
    </location>
</feature>
<evidence type="ECO:0000256" key="1">
    <source>
        <dbReference type="SAM" id="MobiDB-lite"/>
    </source>
</evidence>
<dbReference type="RefSeq" id="WP_349685477.1">
    <property type="nucleotide sequence ID" value="NZ_JBEGDD010000012.1"/>
</dbReference>
<name>A0ABV1NRV3_9CAUL</name>
<reference evidence="2 3" key="1">
    <citation type="submission" date="2024-06" db="EMBL/GenBank/DDBJ databases">
        <title>Brevundimonas sp. C11.</title>
        <authorList>
            <person name="Maltman C."/>
        </authorList>
    </citation>
    <scope>NUCLEOTIDE SEQUENCE [LARGE SCALE GENOMIC DNA]</scope>
    <source>
        <strain evidence="2 3">C11</strain>
    </source>
</reference>
<accession>A0ABV1NRV3</accession>
<gene>
    <name evidence="2" type="ORF">ABN401_13995</name>
</gene>
<dbReference type="Proteomes" id="UP001445732">
    <property type="component" value="Unassembled WGS sequence"/>
</dbReference>
<keyword evidence="3" id="KW-1185">Reference proteome</keyword>
<sequence length="74" mass="7839">MTPTLIVLAFLALGVGIVAFATRGPRSRVDAQAHEQDTAWGEPPAPSETTSDPFAHAPKPDATVTPARETERQS</sequence>
<organism evidence="2 3">
    <name type="scientific">Brevundimonas aurifodinae</name>
    <dbReference type="NCBI Taxonomy" id="1508312"/>
    <lineage>
        <taxon>Bacteria</taxon>
        <taxon>Pseudomonadati</taxon>
        <taxon>Pseudomonadota</taxon>
        <taxon>Alphaproteobacteria</taxon>
        <taxon>Caulobacterales</taxon>
        <taxon>Caulobacteraceae</taxon>
        <taxon>Brevundimonas</taxon>
    </lineage>
</organism>
<comment type="caution">
    <text evidence="2">The sequence shown here is derived from an EMBL/GenBank/DDBJ whole genome shotgun (WGS) entry which is preliminary data.</text>
</comment>
<evidence type="ECO:0000313" key="2">
    <source>
        <dbReference type="EMBL" id="MEQ7156329.1"/>
    </source>
</evidence>
<proteinExistence type="predicted"/>
<evidence type="ECO:0000313" key="3">
    <source>
        <dbReference type="Proteomes" id="UP001445732"/>
    </source>
</evidence>
<dbReference type="EMBL" id="JBEGDD010000012">
    <property type="protein sequence ID" value="MEQ7156329.1"/>
    <property type="molecule type" value="Genomic_DNA"/>
</dbReference>
<feature type="region of interest" description="Disordered" evidence="1">
    <location>
        <begin position="26"/>
        <end position="74"/>
    </location>
</feature>